<dbReference type="EMBL" id="CP133720">
    <property type="protein sequence ID" value="WMW79097.1"/>
    <property type="molecule type" value="Genomic_DNA"/>
</dbReference>
<evidence type="ECO:0000256" key="6">
    <source>
        <dbReference type="ARBA" id="ARBA00022692"/>
    </source>
</evidence>
<evidence type="ECO:0000256" key="3">
    <source>
        <dbReference type="ARBA" id="ARBA00022475"/>
    </source>
</evidence>
<proteinExistence type="inferred from homology"/>
<evidence type="ECO:0000256" key="8">
    <source>
        <dbReference type="ARBA" id="ARBA00023136"/>
    </source>
</evidence>
<keyword evidence="3" id="KW-1003">Cell membrane</keyword>
<dbReference type="InterPro" id="IPR022346">
    <property type="entry name" value="T2SS_GspH"/>
</dbReference>
<reference evidence="13" key="1">
    <citation type="submission" date="2023-09" db="EMBL/GenBank/DDBJ databases">
        <title>Undibacterium sp. 20NA77.5 isolated from freshwater.</title>
        <authorList>
            <person name="Le V."/>
            <person name="Ko S.-R."/>
            <person name="Ahn C.-Y."/>
            <person name="Oh H.-M."/>
        </authorList>
    </citation>
    <scope>NUCLEOTIDE SEQUENCE</scope>
    <source>
        <strain evidence="13">20NA77.5</strain>
    </source>
</reference>
<evidence type="ECO:0000256" key="7">
    <source>
        <dbReference type="ARBA" id="ARBA00022989"/>
    </source>
</evidence>
<dbReference type="Pfam" id="PF12019">
    <property type="entry name" value="GspH"/>
    <property type="match status" value="1"/>
</dbReference>
<evidence type="ECO:0000256" key="4">
    <source>
        <dbReference type="ARBA" id="ARBA00022481"/>
    </source>
</evidence>
<dbReference type="RefSeq" id="WP_309480598.1">
    <property type="nucleotide sequence ID" value="NZ_CP133720.1"/>
</dbReference>
<keyword evidence="6 11" id="KW-0812">Transmembrane</keyword>
<accession>A0ABY9RD07</accession>
<evidence type="ECO:0000256" key="2">
    <source>
        <dbReference type="ARBA" id="ARBA00021549"/>
    </source>
</evidence>
<protein>
    <recommendedName>
        <fullName evidence="2">Type II secretion system protein H</fullName>
    </recommendedName>
    <alternativeName>
        <fullName evidence="10">General secretion pathway protein H</fullName>
    </alternativeName>
</protein>
<dbReference type="Pfam" id="PF07963">
    <property type="entry name" value="N_methyl"/>
    <property type="match status" value="1"/>
</dbReference>
<name>A0ABY9RD07_9BURK</name>
<evidence type="ECO:0000256" key="10">
    <source>
        <dbReference type="ARBA" id="ARBA00030775"/>
    </source>
</evidence>
<dbReference type="InterPro" id="IPR045584">
    <property type="entry name" value="Pilin-like"/>
</dbReference>
<gene>
    <name evidence="13" type="ORF">RF679_10530</name>
</gene>
<keyword evidence="7 11" id="KW-1133">Transmembrane helix</keyword>
<evidence type="ECO:0000259" key="12">
    <source>
        <dbReference type="Pfam" id="PF12019"/>
    </source>
</evidence>
<evidence type="ECO:0000313" key="13">
    <source>
        <dbReference type="EMBL" id="WMW79097.1"/>
    </source>
</evidence>
<evidence type="ECO:0000256" key="9">
    <source>
        <dbReference type="ARBA" id="ARBA00025772"/>
    </source>
</evidence>
<keyword evidence="4" id="KW-0488">Methylation</keyword>
<feature type="domain" description="General secretion pathway GspH" evidence="12">
    <location>
        <begin position="44"/>
        <end position="92"/>
    </location>
</feature>
<dbReference type="Gene3D" id="3.55.40.10">
    <property type="entry name" value="minor pseudopilin epsh domain"/>
    <property type="match status" value="1"/>
</dbReference>
<keyword evidence="8 11" id="KW-0472">Membrane</keyword>
<dbReference type="Proteomes" id="UP001181355">
    <property type="component" value="Chromosome"/>
</dbReference>
<organism evidence="13 14">
    <name type="scientific">Undibacterium cyanobacteriorum</name>
    <dbReference type="NCBI Taxonomy" id="3073561"/>
    <lineage>
        <taxon>Bacteria</taxon>
        <taxon>Pseudomonadati</taxon>
        <taxon>Pseudomonadota</taxon>
        <taxon>Betaproteobacteria</taxon>
        <taxon>Burkholderiales</taxon>
        <taxon>Oxalobacteraceae</taxon>
        <taxon>Undibacterium</taxon>
    </lineage>
</organism>
<evidence type="ECO:0000256" key="5">
    <source>
        <dbReference type="ARBA" id="ARBA00022519"/>
    </source>
</evidence>
<evidence type="ECO:0000256" key="1">
    <source>
        <dbReference type="ARBA" id="ARBA00004377"/>
    </source>
</evidence>
<dbReference type="InterPro" id="IPR012902">
    <property type="entry name" value="N_methyl_site"/>
</dbReference>
<evidence type="ECO:0000313" key="14">
    <source>
        <dbReference type="Proteomes" id="UP001181355"/>
    </source>
</evidence>
<feature type="transmembrane region" description="Helical" evidence="11">
    <location>
        <begin position="7"/>
        <end position="30"/>
    </location>
</feature>
<dbReference type="SUPFAM" id="SSF54523">
    <property type="entry name" value="Pili subunits"/>
    <property type="match status" value="1"/>
</dbReference>
<sequence>MKKQRQIGFTLLELLVVLVIMGIMLGAVSLNAVQTTHQRLQTDAQRLSLLLQMAREEAIVRNRPTAFEAAQEGYRFLVLNENKWEQIEDFDSLRSRSFTFSDTKLEITPRLDTDLDRLRIVFGREPVSRPFVLNLRVADSAVAIKADGVGHFVVE</sequence>
<dbReference type="NCBIfam" id="TIGR02532">
    <property type="entry name" value="IV_pilin_GFxxxE"/>
    <property type="match status" value="1"/>
</dbReference>
<evidence type="ECO:0000256" key="11">
    <source>
        <dbReference type="SAM" id="Phobius"/>
    </source>
</evidence>
<keyword evidence="5" id="KW-0997">Cell inner membrane</keyword>
<comment type="subcellular location">
    <subcellularLocation>
        <location evidence="1">Cell inner membrane</location>
        <topology evidence="1">Single-pass membrane protein</topology>
    </subcellularLocation>
</comment>
<keyword evidence="14" id="KW-1185">Reference proteome</keyword>
<comment type="similarity">
    <text evidence="9">Belongs to the GSP H family.</text>
</comment>